<dbReference type="AlphaFoldDB" id="A0AAD9LU71"/>
<evidence type="ECO:0000256" key="1">
    <source>
        <dbReference type="SAM" id="Phobius"/>
    </source>
</evidence>
<dbReference type="EMBL" id="MU843054">
    <property type="protein sequence ID" value="KAK2022211.1"/>
    <property type="molecule type" value="Genomic_DNA"/>
</dbReference>
<dbReference type="Proteomes" id="UP001232148">
    <property type="component" value="Unassembled WGS sequence"/>
</dbReference>
<evidence type="ECO:0000313" key="3">
    <source>
        <dbReference type="Proteomes" id="UP001232148"/>
    </source>
</evidence>
<sequence length="80" mass="9474">MIIDESAVRYLEHDLMAHQETGATLWTPRQKTFMTLTVIPDICLCFHTLLSPVFLTYFYFLEVFHHSLVDASIRMFLPYF</sequence>
<organism evidence="2 3">
    <name type="scientific">Colletotrichum zoysiae</name>
    <dbReference type="NCBI Taxonomy" id="1216348"/>
    <lineage>
        <taxon>Eukaryota</taxon>
        <taxon>Fungi</taxon>
        <taxon>Dikarya</taxon>
        <taxon>Ascomycota</taxon>
        <taxon>Pezizomycotina</taxon>
        <taxon>Sordariomycetes</taxon>
        <taxon>Hypocreomycetidae</taxon>
        <taxon>Glomerellales</taxon>
        <taxon>Glomerellaceae</taxon>
        <taxon>Colletotrichum</taxon>
        <taxon>Colletotrichum graminicola species complex</taxon>
    </lineage>
</organism>
<keyword evidence="3" id="KW-1185">Reference proteome</keyword>
<comment type="caution">
    <text evidence="2">The sequence shown here is derived from an EMBL/GenBank/DDBJ whole genome shotgun (WGS) entry which is preliminary data.</text>
</comment>
<reference evidence="2" key="1">
    <citation type="submission" date="2021-06" db="EMBL/GenBank/DDBJ databases">
        <title>Comparative genomics, transcriptomics and evolutionary studies reveal genomic signatures of adaptation to plant cell wall in hemibiotrophic fungi.</title>
        <authorList>
            <consortium name="DOE Joint Genome Institute"/>
            <person name="Baroncelli R."/>
            <person name="Diaz J.F."/>
            <person name="Benocci T."/>
            <person name="Peng M."/>
            <person name="Battaglia E."/>
            <person name="Haridas S."/>
            <person name="Andreopoulos W."/>
            <person name="Labutti K."/>
            <person name="Pangilinan J."/>
            <person name="Floch G.L."/>
            <person name="Makela M.R."/>
            <person name="Henrissat B."/>
            <person name="Grigoriev I.V."/>
            <person name="Crouch J.A."/>
            <person name="De Vries R.P."/>
            <person name="Sukno S.A."/>
            <person name="Thon M.R."/>
        </authorList>
    </citation>
    <scope>NUCLEOTIDE SEQUENCE</scope>
    <source>
        <strain evidence="2">MAFF235873</strain>
    </source>
</reference>
<keyword evidence="1" id="KW-1133">Transmembrane helix</keyword>
<keyword evidence="1" id="KW-0812">Transmembrane</keyword>
<accession>A0AAD9LU71</accession>
<protein>
    <submittedName>
        <fullName evidence="2">Uncharacterized protein</fullName>
    </submittedName>
</protein>
<proteinExistence type="predicted"/>
<keyword evidence="1" id="KW-0472">Membrane</keyword>
<feature type="transmembrane region" description="Helical" evidence="1">
    <location>
        <begin position="38"/>
        <end position="60"/>
    </location>
</feature>
<gene>
    <name evidence="2" type="ORF">LX32DRAFT_205678</name>
</gene>
<name>A0AAD9LU71_9PEZI</name>
<evidence type="ECO:0000313" key="2">
    <source>
        <dbReference type="EMBL" id="KAK2022211.1"/>
    </source>
</evidence>